<gene>
    <name evidence="2" type="ORF">DSCO28_36530</name>
</gene>
<feature type="transmembrane region" description="Helical" evidence="1">
    <location>
        <begin position="48"/>
        <end position="67"/>
    </location>
</feature>
<sequence>MKSIIAILFLSIFWSVLFISLGVFTGWLTLAVPSGWMVNPVATLYQHLRMSVIPFGGLILLYGWLIFRMRKRLAQPGTMLSDLTFYDRLLNITISMFFGVGVIWTAIGMETALMRALNGVGQESESATLTAWGLLERLVNGGLLLALSTTVFGGVCGYSFRLLKVVLIGRQWDRFVLKEADSNG</sequence>
<keyword evidence="1" id="KW-0472">Membrane</keyword>
<proteinExistence type="predicted"/>
<reference evidence="2 3" key="1">
    <citation type="submission" date="2019-11" db="EMBL/GenBank/DDBJ databases">
        <title>Comparative genomics of hydrocarbon-degrading Desulfosarcina strains.</title>
        <authorList>
            <person name="Watanabe M."/>
            <person name="Kojima H."/>
            <person name="Fukui M."/>
        </authorList>
    </citation>
    <scope>NUCLEOTIDE SEQUENCE [LARGE SCALE GENOMIC DNA]</scope>
    <source>
        <strain evidence="2 3">28bB2T</strain>
    </source>
</reference>
<protein>
    <recommendedName>
        <fullName evidence="4">MotA/TolQ/ExbB proton channel domain-containing protein</fullName>
    </recommendedName>
</protein>
<dbReference type="EMBL" id="AP021876">
    <property type="protein sequence ID" value="BBO83087.1"/>
    <property type="molecule type" value="Genomic_DNA"/>
</dbReference>
<dbReference type="KEGG" id="dov:DSCO28_36530"/>
<evidence type="ECO:0000313" key="3">
    <source>
        <dbReference type="Proteomes" id="UP000425960"/>
    </source>
</evidence>
<dbReference type="RefSeq" id="WP_155323378.1">
    <property type="nucleotide sequence ID" value="NZ_AP021876.1"/>
</dbReference>
<keyword evidence="1" id="KW-0812">Transmembrane</keyword>
<feature type="transmembrane region" description="Helical" evidence="1">
    <location>
        <begin position="138"/>
        <end position="160"/>
    </location>
</feature>
<name>A0A5K7ZS96_9BACT</name>
<dbReference type="AlphaFoldDB" id="A0A5K7ZS96"/>
<evidence type="ECO:0000313" key="2">
    <source>
        <dbReference type="EMBL" id="BBO83087.1"/>
    </source>
</evidence>
<keyword evidence="1" id="KW-1133">Transmembrane helix</keyword>
<evidence type="ECO:0008006" key="4">
    <source>
        <dbReference type="Google" id="ProtNLM"/>
    </source>
</evidence>
<feature type="transmembrane region" description="Helical" evidence="1">
    <location>
        <begin position="88"/>
        <end position="107"/>
    </location>
</feature>
<feature type="transmembrane region" description="Helical" evidence="1">
    <location>
        <begin position="7"/>
        <end position="28"/>
    </location>
</feature>
<organism evidence="2 3">
    <name type="scientific">Desulfosarcina ovata subsp. sediminis</name>
    <dbReference type="NCBI Taxonomy" id="885957"/>
    <lineage>
        <taxon>Bacteria</taxon>
        <taxon>Pseudomonadati</taxon>
        <taxon>Thermodesulfobacteriota</taxon>
        <taxon>Desulfobacteria</taxon>
        <taxon>Desulfobacterales</taxon>
        <taxon>Desulfosarcinaceae</taxon>
        <taxon>Desulfosarcina</taxon>
    </lineage>
</organism>
<evidence type="ECO:0000256" key="1">
    <source>
        <dbReference type="SAM" id="Phobius"/>
    </source>
</evidence>
<accession>A0A5K7ZS96</accession>
<dbReference type="Proteomes" id="UP000425960">
    <property type="component" value="Chromosome"/>
</dbReference>